<name>A0A6A6V5Q7_9PLEO</name>
<evidence type="ECO:0000256" key="3">
    <source>
        <dbReference type="ARBA" id="ARBA00012054"/>
    </source>
</evidence>
<dbReference type="NCBIfam" id="TIGR01313">
    <property type="entry name" value="therm_gnt_kin"/>
    <property type="match status" value="1"/>
</dbReference>
<dbReference type="PANTHER" id="PTHR43442:SF3">
    <property type="entry name" value="GLUCONOKINASE-RELATED"/>
    <property type="match status" value="1"/>
</dbReference>
<proteinExistence type="inferred from homology"/>
<evidence type="ECO:0000256" key="2">
    <source>
        <dbReference type="ARBA" id="ARBA00008420"/>
    </source>
</evidence>
<keyword evidence="11" id="KW-1185">Reference proteome</keyword>
<dbReference type="AlphaFoldDB" id="A0A6A6V5Q7"/>
<evidence type="ECO:0000256" key="1">
    <source>
        <dbReference type="ARBA" id="ARBA00004875"/>
    </source>
</evidence>
<evidence type="ECO:0000256" key="6">
    <source>
        <dbReference type="ARBA" id="ARBA00022777"/>
    </source>
</evidence>
<dbReference type="SUPFAM" id="SSF52540">
    <property type="entry name" value="P-loop containing nucleoside triphosphate hydrolases"/>
    <property type="match status" value="1"/>
</dbReference>
<evidence type="ECO:0000256" key="7">
    <source>
        <dbReference type="ARBA" id="ARBA00022840"/>
    </source>
</evidence>
<dbReference type="OrthoDB" id="275177at2759"/>
<organism evidence="10 11">
    <name type="scientific">Sporormia fimetaria CBS 119925</name>
    <dbReference type="NCBI Taxonomy" id="1340428"/>
    <lineage>
        <taxon>Eukaryota</taxon>
        <taxon>Fungi</taxon>
        <taxon>Dikarya</taxon>
        <taxon>Ascomycota</taxon>
        <taxon>Pezizomycotina</taxon>
        <taxon>Dothideomycetes</taxon>
        <taxon>Pleosporomycetidae</taxon>
        <taxon>Pleosporales</taxon>
        <taxon>Sporormiaceae</taxon>
        <taxon>Sporormia</taxon>
    </lineage>
</organism>
<evidence type="ECO:0000256" key="9">
    <source>
        <dbReference type="RuleBase" id="RU363066"/>
    </source>
</evidence>
<evidence type="ECO:0000313" key="10">
    <source>
        <dbReference type="EMBL" id="KAF2745403.1"/>
    </source>
</evidence>
<keyword evidence="5 9" id="KW-0547">Nucleotide-binding</keyword>
<keyword evidence="4 9" id="KW-0808">Transferase</keyword>
<comment type="catalytic activity">
    <reaction evidence="8 9">
        <text>D-gluconate + ATP = 6-phospho-D-gluconate + ADP + H(+)</text>
        <dbReference type="Rhea" id="RHEA:19433"/>
        <dbReference type="ChEBI" id="CHEBI:15378"/>
        <dbReference type="ChEBI" id="CHEBI:18391"/>
        <dbReference type="ChEBI" id="CHEBI:30616"/>
        <dbReference type="ChEBI" id="CHEBI:58759"/>
        <dbReference type="ChEBI" id="CHEBI:456216"/>
        <dbReference type="EC" id="2.7.1.12"/>
    </reaction>
</comment>
<evidence type="ECO:0000313" key="11">
    <source>
        <dbReference type="Proteomes" id="UP000799440"/>
    </source>
</evidence>
<dbReference type="GO" id="GO:0046316">
    <property type="term" value="F:gluconokinase activity"/>
    <property type="evidence" value="ECO:0007669"/>
    <property type="project" value="UniProtKB-EC"/>
</dbReference>
<keyword evidence="6 9" id="KW-0418">Kinase</keyword>
<gene>
    <name evidence="10" type="ORF">M011DRAFT_406304</name>
</gene>
<dbReference type="Proteomes" id="UP000799440">
    <property type="component" value="Unassembled WGS sequence"/>
</dbReference>
<dbReference type="InterPro" id="IPR027417">
    <property type="entry name" value="P-loop_NTPase"/>
</dbReference>
<dbReference type="InterPro" id="IPR031322">
    <property type="entry name" value="Shikimate/glucono_kinase"/>
</dbReference>
<dbReference type="GO" id="GO:0005737">
    <property type="term" value="C:cytoplasm"/>
    <property type="evidence" value="ECO:0007669"/>
    <property type="project" value="TreeGrafter"/>
</dbReference>
<sequence length="236" mass="26000">MLQTFEAPHSNSTRYASSSAAHTSATIATAAGTPAKQATEMKPPNHHHIFIVTGPAGCGKSTIAKFLAERYDFKFIEGDDFHPKANIEKMSANKPLNDADRWDWLIILRDEALRNLKDGAKGVVVTCSALKKKYRDVIRTARLYDEDPDAAVHFIYLKASFETLVSRVGSRKGHYMKEDMVKSQLADLEEPDKAESEKLQDVKVVDVSGTPPDVQNLAAAVVDEILAKDGNEEKTA</sequence>
<dbReference type="GO" id="GO:0005524">
    <property type="term" value="F:ATP binding"/>
    <property type="evidence" value="ECO:0007669"/>
    <property type="project" value="UniProtKB-KW"/>
</dbReference>
<dbReference type="CDD" id="cd02021">
    <property type="entry name" value="GntK"/>
    <property type="match status" value="1"/>
</dbReference>
<keyword evidence="7 9" id="KW-0067">ATP-binding</keyword>
<dbReference type="PANTHER" id="PTHR43442">
    <property type="entry name" value="GLUCONOKINASE-RELATED"/>
    <property type="match status" value="1"/>
</dbReference>
<dbReference type="Gene3D" id="3.40.50.300">
    <property type="entry name" value="P-loop containing nucleotide triphosphate hydrolases"/>
    <property type="match status" value="1"/>
</dbReference>
<evidence type="ECO:0000256" key="4">
    <source>
        <dbReference type="ARBA" id="ARBA00022679"/>
    </source>
</evidence>
<reference evidence="10" key="1">
    <citation type="journal article" date="2020" name="Stud. Mycol.">
        <title>101 Dothideomycetes genomes: a test case for predicting lifestyles and emergence of pathogens.</title>
        <authorList>
            <person name="Haridas S."/>
            <person name="Albert R."/>
            <person name="Binder M."/>
            <person name="Bloem J."/>
            <person name="Labutti K."/>
            <person name="Salamov A."/>
            <person name="Andreopoulos B."/>
            <person name="Baker S."/>
            <person name="Barry K."/>
            <person name="Bills G."/>
            <person name="Bluhm B."/>
            <person name="Cannon C."/>
            <person name="Castanera R."/>
            <person name="Culley D."/>
            <person name="Daum C."/>
            <person name="Ezra D."/>
            <person name="Gonzalez J."/>
            <person name="Henrissat B."/>
            <person name="Kuo A."/>
            <person name="Liang C."/>
            <person name="Lipzen A."/>
            <person name="Lutzoni F."/>
            <person name="Magnuson J."/>
            <person name="Mondo S."/>
            <person name="Nolan M."/>
            <person name="Ohm R."/>
            <person name="Pangilinan J."/>
            <person name="Park H.-J."/>
            <person name="Ramirez L."/>
            <person name="Alfaro M."/>
            <person name="Sun H."/>
            <person name="Tritt A."/>
            <person name="Yoshinaga Y."/>
            <person name="Zwiers L.-H."/>
            <person name="Turgeon B."/>
            <person name="Goodwin S."/>
            <person name="Spatafora J."/>
            <person name="Crous P."/>
            <person name="Grigoriev I."/>
        </authorList>
    </citation>
    <scope>NUCLEOTIDE SEQUENCE</scope>
    <source>
        <strain evidence="10">CBS 119925</strain>
    </source>
</reference>
<dbReference type="InterPro" id="IPR006001">
    <property type="entry name" value="Therm_gnt_kin"/>
</dbReference>
<evidence type="ECO:0000256" key="8">
    <source>
        <dbReference type="ARBA" id="ARBA00048090"/>
    </source>
</evidence>
<dbReference type="UniPathway" id="UPA00792"/>
<dbReference type="EMBL" id="MU006582">
    <property type="protein sequence ID" value="KAF2745403.1"/>
    <property type="molecule type" value="Genomic_DNA"/>
</dbReference>
<comment type="pathway">
    <text evidence="1 9">Carbohydrate acid metabolism; D-gluconate degradation.</text>
</comment>
<protein>
    <recommendedName>
        <fullName evidence="3 9">Gluconokinase</fullName>
        <ecNumber evidence="3 9">2.7.1.12</ecNumber>
    </recommendedName>
</protein>
<dbReference type="GO" id="GO:0005975">
    <property type="term" value="P:carbohydrate metabolic process"/>
    <property type="evidence" value="ECO:0007669"/>
    <property type="project" value="InterPro"/>
</dbReference>
<comment type="similarity">
    <text evidence="2 9">Belongs to the gluconokinase GntK/GntV family.</text>
</comment>
<dbReference type="Pfam" id="PF01202">
    <property type="entry name" value="SKI"/>
    <property type="match status" value="1"/>
</dbReference>
<evidence type="ECO:0000256" key="5">
    <source>
        <dbReference type="ARBA" id="ARBA00022741"/>
    </source>
</evidence>
<dbReference type="EC" id="2.7.1.12" evidence="3 9"/>
<accession>A0A6A6V5Q7</accession>